<keyword evidence="1" id="KW-0378">Hydrolase</keyword>
<gene>
    <name evidence="2" type="ORF">BCR15_04210</name>
</gene>
<accession>A0A1C0AM04</accession>
<dbReference type="EMBL" id="MBQD01000021">
    <property type="protein sequence ID" value="OCL33844.1"/>
    <property type="molecule type" value="Genomic_DNA"/>
</dbReference>
<evidence type="ECO:0000256" key="1">
    <source>
        <dbReference type="ARBA" id="ARBA00022801"/>
    </source>
</evidence>
<comment type="caution">
    <text evidence="2">The sequence shown here is derived from an EMBL/GenBank/DDBJ whole genome shotgun (WGS) entry which is preliminary data.</text>
</comment>
<dbReference type="GO" id="GO:0016787">
    <property type="term" value="F:hydrolase activity"/>
    <property type="evidence" value="ECO:0007669"/>
    <property type="project" value="UniProtKB-KW"/>
</dbReference>
<dbReference type="InterPro" id="IPR029058">
    <property type="entry name" value="AB_hydrolase_fold"/>
</dbReference>
<name>A0A1C0AM04_9ACTN</name>
<dbReference type="RefSeq" id="WP_068751602.1">
    <property type="nucleotide sequence ID" value="NZ_LR214441.1"/>
</dbReference>
<evidence type="ECO:0000313" key="2">
    <source>
        <dbReference type="EMBL" id="OCL33844.1"/>
    </source>
</evidence>
<reference evidence="3" key="1">
    <citation type="submission" date="2016-07" db="EMBL/GenBank/DDBJ databases">
        <authorList>
            <person name="Florea S."/>
            <person name="Webb J.S."/>
            <person name="Jaromczyk J."/>
            <person name="Schardl C.L."/>
        </authorList>
    </citation>
    <scope>NUCLEOTIDE SEQUENCE [LARGE SCALE GENOMIC DNA]</scope>
    <source>
        <strain evidence="3">IPBSL-7</strain>
    </source>
</reference>
<dbReference type="Pfam" id="PF00561">
    <property type="entry name" value="Abhydrolase_1"/>
    <property type="match status" value="1"/>
</dbReference>
<dbReference type="PANTHER" id="PTHR43798">
    <property type="entry name" value="MONOACYLGLYCEROL LIPASE"/>
    <property type="match status" value="1"/>
</dbReference>
<sequence>MPARRHAPRDEVVYKNRYVGRVEYHTSRTSFGDASMVSYRFPCQVPQKTSPDFVLVHGIGVSARSYGPTAVELANHGDVHLIDLAGYGRSPRPDRDLTIAEHAALVGRFLAEKDLDHPVVVGHSMGAQVVAQLAADYPDEVDHIVLIAPVVTPTARSLAKVAGLLLTNGLREPPQVAAMAIYDYLFRAGVPYMVKQTPHLLEMDLDAVAGRIDAKTLVIAGLDDPLVPLDWAEKLAGAFQHGWFATVPGPHATMFASPKLIADLIDEHAHR</sequence>
<dbReference type="InterPro" id="IPR050266">
    <property type="entry name" value="AB_hydrolase_sf"/>
</dbReference>
<dbReference type="PANTHER" id="PTHR43798:SF31">
    <property type="entry name" value="AB HYDROLASE SUPERFAMILY PROTEIN YCLE"/>
    <property type="match status" value="1"/>
</dbReference>
<protein>
    <submittedName>
        <fullName evidence="2">Uncharacterized protein</fullName>
    </submittedName>
</protein>
<dbReference type="GO" id="GO:0016020">
    <property type="term" value="C:membrane"/>
    <property type="evidence" value="ECO:0007669"/>
    <property type="project" value="TreeGrafter"/>
</dbReference>
<dbReference type="SUPFAM" id="SSF53474">
    <property type="entry name" value="alpha/beta-Hydrolases"/>
    <property type="match status" value="1"/>
</dbReference>
<proteinExistence type="predicted"/>
<keyword evidence="3" id="KW-1185">Reference proteome</keyword>
<dbReference type="InterPro" id="IPR000073">
    <property type="entry name" value="AB_hydrolase_1"/>
</dbReference>
<dbReference type="Proteomes" id="UP000093501">
    <property type="component" value="Unassembled WGS sequence"/>
</dbReference>
<evidence type="ECO:0000313" key="3">
    <source>
        <dbReference type="Proteomes" id="UP000093501"/>
    </source>
</evidence>
<dbReference type="AlphaFoldDB" id="A0A1C0AM04"/>
<organism evidence="2 3">
    <name type="scientific">Tessaracoccus lapidicaptus</name>
    <dbReference type="NCBI Taxonomy" id="1427523"/>
    <lineage>
        <taxon>Bacteria</taxon>
        <taxon>Bacillati</taxon>
        <taxon>Actinomycetota</taxon>
        <taxon>Actinomycetes</taxon>
        <taxon>Propionibacteriales</taxon>
        <taxon>Propionibacteriaceae</taxon>
        <taxon>Tessaracoccus</taxon>
    </lineage>
</organism>
<dbReference type="Gene3D" id="3.40.50.1820">
    <property type="entry name" value="alpha/beta hydrolase"/>
    <property type="match status" value="1"/>
</dbReference>
<dbReference type="PRINTS" id="PR00111">
    <property type="entry name" value="ABHYDROLASE"/>
</dbReference>